<evidence type="ECO:0000256" key="4">
    <source>
        <dbReference type="SAM" id="SignalP"/>
    </source>
</evidence>
<dbReference type="GO" id="GO:0005524">
    <property type="term" value="F:ATP binding"/>
    <property type="evidence" value="ECO:0007669"/>
    <property type="project" value="UniProtKB-KW"/>
</dbReference>
<accession>A0A8H3H409</accession>
<dbReference type="GO" id="GO:0005759">
    <property type="term" value="C:mitochondrial matrix"/>
    <property type="evidence" value="ECO:0007669"/>
    <property type="project" value="TreeGrafter"/>
</dbReference>
<evidence type="ECO:0008006" key="9">
    <source>
        <dbReference type="Google" id="ProtNLM"/>
    </source>
</evidence>
<evidence type="ECO:0000256" key="2">
    <source>
        <dbReference type="ARBA" id="ARBA00022840"/>
    </source>
</evidence>
<dbReference type="InterPro" id="IPR003959">
    <property type="entry name" value="ATPase_AAA_core"/>
</dbReference>
<organism evidence="7 8">
    <name type="scientific">Rhizoctonia solani</name>
    <dbReference type="NCBI Taxonomy" id="456999"/>
    <lineage>
        <taxon>Eukaryota</taxon>
        <taxon>Fungi</taxon>
        <taxon>Dikarya</taxon>
        <taxon>Basidiomycota</taxon>
        <taxon>Agaricomycotina</taxon>
        <taxon>Agaricomycetes</taxon>
        <taxon>Cantharellales</taxon>
        <taxon>Ceratobasidiaceae</taxon>
        <taxon>Rhizoctonia</taxon>
    </lineage>
</organism>
<dbReference type="PANTHER" id="PTHR48102">
    <property type="entry name" value="ATP-DEPENDENT CLP PROTEASE ATP-BINDING SUBUNIT CLPX-LIKE, MITOCHONDRIAL-RELATED"/>
    <property type="match status" value="1"/>
</dbReference>
<keyword evidence="2" id="KW-0067">ATP-binding</keyword>
<dbReference type="Gene3D" id="1.10.8.60">
    <property type="match status" value="1"/>
</dbReference>
<protein>
    <recommendedName>
        <fullName evidence="9">ATP-dependent Clp protease ATP-binding subunit ClpX</fullName>
    </recommendedName>
</protein>
<evidence type="ECO:0000256" key="1">
    <source>
        <dbReference type="ARBA" id="ARBA00022741"/>
    </source>
</evidence>
<dbReference type="InterPro" id="IPR050052">
    <property type="entry name" value="ATP-dep_Clp_protease_ClpX"/>
</dbReference>
<dbReference type="PANTHER" id="PTHR48102:SF7">
    <property type="entry name" value="ATP-DEPENDENT CLP PROTEASE ATP-BINDING SUBUNIT CLPX-LIKE, MITOCHONDRIAL"/>
    <property type="match status" value="1"/>
</dbReference>
<evidence type="ECO:0000259" key="5">
    <source>
        <dbReference type="SMART" id="SM00382"/>
    </source>
</evidence>
<dbReference type="GO" id="GO:0016887">
    <property type="term" value="F:ATP hydrolysis activity"/>
    <property type="evidence" value="ECO:0007669"/>
    <property type="project" value="InterPro"/>
</dbReference>
<dbReference type="Pfam" id="PF07724">
    <property type="entry name" value="AAA_2"/>
    <property type="match status" value="1"/>
</dbReference>
<feature type="region of interest" description="Disordered" evidence="3">
    <location>
        <begin position="755"/>
        <end position="795"/>
    </location>
</feature>
<reference evidence="7" key="1">
    <citation type="submission" date="2021-01" db="EMBL/GenBank/DDBJ databases">
        <authorList>
            <person name="Kaushik A."/>
        </authorList>
    </citation>
    <scope>NUCLEOTIDE SEQUENCE</scope>
    <source>
        <strain evidence="7">AG4-RS23</strain>
    </source>
</reference>
<keyword evidence="1" id="KW-0547">Nucleotide-binding</keyword>
<evidence type="ECO:0000313" key="8">
    <source>
        <dbReference type="Proteomes" id="UP000663861"/>
    </source>
</evidence>
<dbReference type="AlphaFoldDB" id="A0A8H3H409"/>
<comment type="caution">
    <text evidence="7">The sequence shown here is derived from an EMBL/GenBank/DDBJ whole genome shotgun (WGS) entry which is preliminary data.</text>
</comment>
<dbReference type="SUPFAM" id="SSF52540">
    <property type="entry name" value="P-loop containing nucleoside triphosphate hydrolases"/>
    <property type="match status" value="1"/>
</dbReference>
<feature type="chain" id="PRO_5034014356" description="ATP-dependent Clp protease ATP-binding subunit ClpX" evidence="4">
    <location>
        <begin position="18"/>
        <end position="795"/>
    </location>
</feature>
<dbReference type="Pfam" id="PF10431">
    <property type="entry name" value="ClpB_D2-small"/>
    <property type="match status" value="1"/>
</dbReference>
<keyword evidence="4" id="KW-0732">Signal</keyword>
<dbReference type="Proteomes" id="UP000663861">
    <property type="component" value="Unassembled WGS sequence"/>
</dbReference>
<feature type="compositionally biased region" description="Basic and acidic residues" evidence="3">
    <location>
        <begin position="775"/>
        <end position="784"/>
    </location>
</feature>
<evidence type="ECO:0000313" key="7">
    <source>
        <dbReference type="EMBL" id="CAE6479810.1"/>
    </source>
</evidence>
<dbReference type="GO" id="GO:0051603">
    <property type="term" value="P:proteolysis involved in protein catabolic process"/>
    <property type="evidence" value="ECO:0007669"/>
    <property type="project" value="TreeGrafter"/>
</dbReference>
<feature type="domain" description="AAA+ ATPase" evidence="5">
    <location>
        <begin position="391"/>
        <end position="586"/>
    </location>
</feature>
<evidence type="ECO:0000259" key="6">
    <source>
        <dbReference type="SMART" id="SM01086"/>
    </source>
</evidence>
<name>A0A8H3H409_9AGAM</name>
<gene>
    <name evidence="7" type="ORF">RDB_LOCUS96655</name>
</gene>
<proteinExistence type="predicted"/>
<feature type="signal peptide" evidence="4">
    <location>
        <begin position="1"/>
        <end position="17"/>
    </location>
</feature>
<evidence type="ECO:0000256" key="3">
    <source>
        <dbReference type="SAM" id="MobiDB-lite"/>
    </source>
</evidence>
<dbReference type="SMART" id="SM01086">
    <property type="entry name" value="ClpB_D2-small"/>
    <property type="match status" value="1"/>
</dbReference>
<dbReference type="FunFam" id="1.10.8.60:FF:000138">
    <property type="entry name" value="ATP-dependent Clp protease ATP-binding subunit ClpX"/>
    <property type="match status" value="1"/>
</dbReference>
<dbReference type="EMBL" id="CAJMWY010002010">
    <property type="protein sequence ID" value="CAE6479810.1"/>
    <property type="molecule type" value="Genomic_DNA"/>
</dbReference>
<dbReference type="InterPro" id="IPR003593">
    <property type="entry name" value="AAA+_ATPase"/>
</dbReference>
<sequence length="795" mass="84969">MVLTWLPLILLVALVNAKTEQLFLKLNGKYASAGSVSQCDDIEVTFGGGKPPYKFVVWADDQFNAVSQDGPAKCQFTPNGQSGVYFQQALIGNVFANCYSTKSVKQTFSGSTTITDNWSVQVGPEFGTPVNRISVITQVSRGDARTVTQTFEWDVDPGQQTALVAVGRFNCLYGGLNLNYSNGTSVSLQDAVYFQSTGEKATVTRLDIKCGEDWPSWNATTGTNGAGTMRSTSPILYGLGALVLALFFSHSATMLRRVTSLRSSGLRRGYVRKAAVDRDPSRSWHNPATAWPGTSAGGISPRGLVAHLDSFVVGQERAKKVLAVAVYNHYSRIRAILHASIAAGGDDLPRWPPPNVSDVPPVQPHPHRPAYEYSERQLPRLNTADPYTPFEKSNVLLIGPTGSGKTLLARTLAKVLDVPFAMSDATAFTQAGYVGEDAEMCIHRLLQASNWDPVRASTGIVCIDEADKIARKSGGGNGTGGRDVGGEGVQQALLRMIEGATVTVHAKGVTDPAAPPGTAGPTTGMPMGPDIVPGRGVPGATAGPKSETYQVDTSNVLFILSGAFVGLDKIILNRMSKGSIGFGAPLASDTESKTGFMPFFTPNEKNGEVAVLDMIEPSDLISFGYIPEFISRLPCVTALRPLTVPDMLRVLTEVRGALVKQYESLFAGSGVEIRFTSGALREICERAIARGMGARGLRAIMESVLLDCMYDVPGSGVRYVLIDVATVRGDRPAGYWSRGQATQFYSALAAEEALTQDTSPAGEPDPEAEQLAADLAERERERSAKGRRKAGSQIP</sequence>
<feature type="compositionally biased region" description="Basic residues" evidence="3">
    <location>
        <begin position="785"/>
        <end position="795"/>
    </location>
</feature>
<feature type="domain" description="Clp ATPase C-terminal" evidence="6">
    <location>
        <begin position="642"/>
        <end position="734"/>
    </location>
</feature>
<dbReference type="Gene3D" id="3.40.50.300">
    <property type="entry name" value="P-loop containing nucleotide triphosphate hydrolases"/>
    <property type="match status" value="1"/>
</dbReference>
<dbReference type="InterPro" id="IPR019489">
    <property type="entry name" value="Clp_ATPase_C"/>
</dbReference>
<dbReference type="SMART" id="SM00382">
    <property type="entry name" value="AAA"/>
    <property type="match status" value="1"/>
</dbReference>
<dbReference type="InterPro" id="IPR027417">
    <property type="entry name" value="P-loop_NTPase"/>
</dbReference>